<name>W2ZFK7_PHYNI</name>
<reference evidence="1 2" key="1">
    <citation type="submission" date="2013-11" db="EMBL/GenBank/DDBJ databases">
        <title>The Genome Sequence of Phytophthora parasitica P10297.</title>
        <authorList>
            <consortium name="The Broad Institute Genomics Platform"/>
            <person name="Russ C."/>
            <person name="Tyler B."/>
            <person name="Panabieres F."/>
            <person name="Shan W."/>
            <person name="Tripathy S."/>
            <person name="Grunwald N."/>
            <person name="Machado M."/>
            <person name="Johnson C.S."/>
            <person name="Walker B."/>
            <person name="Young S.K."/>
            <person name="Zeng Q."/>
            <person name="Gargeya S."/>
            <person name="Fitzgerald M."/>
            <person name="Haas B."/>
            <person name="Abouelleil A."/>
            <person name="Allen A.W."/>
            <person name="Alvarado L."/>
            <person name="Arachchi H.M."/>
            <person name="Berlin A.M."/>
            <person name="Chapman S.B."/>
            <person name="Gainer-Dewar J."/>
            <person name="Goldberg J."/>
            <person name="Griggs A."/>
            <person name="Gujja S."/>
            <person name="Hansen M."/>
            <person name="Howarth C."/>
            <person name="Imamovic A."/>
            <person name="Ireland A."/>
            <person name="Larimer J."/>
            <person name="McCowan C."/>
            <person name="Murphy C."/>
            <person name="Pearson M."/>
            <person name="Poon T.W."/>
            <person name="Priest M."/>
            <person name="Roberts A."/>
            <person name="Saif S."/>
            <person name="Shea T."/>
            <person name="Sisk P."/>
            <person name="Sykes S."/>
            <person name="Wortman J."/>
            <person name="Nusbaum C."/>
            <person name="Birren B."/>
        </authorList>
    </citation>
    <scope>NUCLEOTIDE SEQUENCE [LARGE SCALE GENOMIC DNA]</scope>
    <source>
        <strain evidence="1 2">P10297</strain>
    </source>
</reference>
<accession>W2ZFK7</accession>
<feature type="non-terminal residue" evidence="1">
    <location>
        <position position="1"/>
    </location>
</feature>
<comment type="caution">
    <text evidence="1">The sequence shown here is derived from an EMBL/GenBank/DDBJ whole genome shotgun (WGS) entry which is preliminary data.</text>
</comment>
<organism evidence="1 2">
    <name type="scientific">Phytophthora nicotianae P10297</name>
    <dbReference type="NCBI Taxonomy" id="1317064"/>
    <lineage>
        <taxon>Eukaryota</taxon>
        <taxon>Sar</taxon>
        <taxon>Stramenopiles</taxon>
        <taxon>Oomycota</taxon>
        <taxon>Peronosporomycetes</taxon>
        <taxon>Peronosporales</taxon>
        <taxon>Peronosporaceae</taxon>
        <taxon>Phytophthora</taxon>
    </lineage>
</organism>
<evidence type="ECO:0000313" key="1">
    <source>
        <dbReference type="EMBL" id="ETP46088.1"/>
    </source>
</evidence>
<sequence>VSTKLVLNLLRFIFPRRTIAFSLTGLRSTPTTVQYGTDEKLKVRGPPKAGQELGVQGNGQLCARQDDSPQRLTGDQMQSRWRTYIKKFWDTLYDSIHRAGLGLTKRDVANGITSIEQKLEARCPGFLRIKVLFSEMSNIKPAGTVDLVSPLGPLS</sequence>
<evidence type="ECO:0000313" key="2">
    <source>
        <dbReference type="Proteomes" id="UP000018948"/>
    </source>
</evidence>
<dbReference type="Proteomes" id="UP000018948">
    <property type="component" value="Unassembled WGS sequence"/>
</dbReference>
<proteinExistence type="predicted"/>
<protein>
    <submittedName>
        <fullName evidence="1">Uncharacterized protein</fullName>
    </submittedName>
</protein>
<dbReference type="OrthoDB" id="124484at2759"/>
<gene>
    <name evidence="1" type="ORF">F442_07620</name>
</gene>
<dbReference type="AlphaFoldDB" id="W2ZFK7"/>
<dbReference type="EMBL" id="ANIY01001604">
    <property type="protein sequence ID" value="ETP46088.1"/>
    <property type="molecule type" value="Genomic_DNA"/>
</dbReference>